<dbReference type="Proteomes" id="UP000188318">
    <property type="component" value="Unassembled WGS sequence"/>
</dbReference>
<proteinExistence type="predicted"/>
<reference evidence="2" key="1">
    <citation type="journal article" date="2017" name="Genome Biol.">
        <title>Comparative genomics reveals high biological diversity and specific adaptations in the industrially and medically important fungal genus Aspergillus.</title>
        <authorList>
            <person name="de Vries R.P."/>
            <person name="Riley R."/>
            <person name="Wiebenga A."/>
            <person name="Aguilar-Osorio G."/>
            <person name="Amillis S."/>
            <person name="Uchima C.A."/>
            <person name="Anderluh G."/>
            <person name="Asadollahi M."/>
            <person name="Askin M."/>
            <person name="Barry K."/>
            <person name="Battaglia E."/>
            <person name="Bayram O."/>
            <person name="Benocci T."/>
            <person name="Braus-Stromeyer S.A."/>
            <person name="Caldana C."/>
            <person name="Canovas D."/>
            <person name="Cerqueira G.C."/>
            <person name="Chen F."/>
            <person name="Chen W."/>
            <person name="Choi C."/>
            <person name="Clum A."/>
            <person name="Dos Santos R.A."/>
            <person name="Damasio A.R."/>
            <person name="Diallinas G."/>
            <person name="Emri T."/>
            <person name="Fekete E."/>
            <person name="Flipphi M."/>
            <person name="Freyberg S."/>
            <person name="Gallo A."/>
            <person name="Gournas C."/>
            <person name="Habgood R."/>
            <person name="Hainaut M."/>
            <person name="Harispe M.L."/>
            <person name="Henrissat B."/>
            <person name="Hilden K.S."/>
            <person name="Hope R."/>
            <person name="Hossain A."/>
            <person name="Karabika E."/>
            <person name="Karaffa L."/>
            <person name="Karanyi Z."/>
            <person name="Krasevec N."/>
            <person name="Kuo A."/>
            <person name="Kusch H."/>
            <person name="LaButti K."/>
            <person name="Lagendijk E.L."/>
            <person name="Lapidus A."/>
            <person name="Levasseur A."/>
            <person name="Lindquist E."/>
            <person name="Lipzen A."/>
            <person name="Logrieco A.F."/>
            <person name="MacCabe A."/>
            <person name="Maekelae M.R."/>
            <person name="Malavazi I."/>
            <person name="Melin P."/>
            <person name="Meyer V."/>
            <person name="Mielnichuk N."/>
            <person name="Miskei M."/>
            <person name="Molnar A.P."/>
            <person name="Mule G."/>
            <person name="Ngan C.Y."/>
            <person name="Orejas M."/>
            <person name="Orosz E."/>
            <person name="Ouedraogo J.P."/>
            <person name="Overkamp K.M."/>
            <person name="Park H.-S."/>
            <person name="Perrone G."/>
            <person name="Piumi F."/>
            <person name="Punt P.J."/>
            <person name="Ram A.F."/>
            <person name="Ramon A."/>
            <person name="Rauscher S."/>
            <person name="Record E."/>
            <person name="Riano-Pachon D.M."/>
            <person name="Robert V."/>
            <person name="Roehrig J."/>
            <person name="Ruller R."/>
            <person name="Salamov A."/>
            <person name="Salih N.S."/>
            <person name="Samson R.A."/>
            <person name="Sandor E."/>
            <person name="Sanguinetti M."/>
            <person name="Schuetze T."/>
            <person name="Sepcic K."/>
            <person name="Shelest E."/>
            <person name="Sherlock G."/>
            <person name="Sophianopoulou V."/>
            <person name="Squina F.M."/>
            <person name="Sun H."/>
            <person name="Susca A."/>
            <person name="Todd R.B."/>
            <person name="Tsang A."/>
            <person name="Unkles S.E."/>
            <person name="van de Wiele N."/>
            <person name="van Rossen-Uffink D."/>
            <person name="Oliveira J.V."/>
            <person name="Vesth T.C."/>
            <person name="Visser J."/>
            <person name="Yu J.-H."/>
            <person name="Zhou M."/>
            <person name="Andersen M.R."/>
            <person name="Archer D.B."/>
            <person name="Baker S.E."/>
            <person name="Benoit I."/>
            <person name="Brakhage A.A."/>
            <person name="Braus G.H."/>
            <person name="Fischer R."/>
            <person name="Frisvad J.C."/>
            <person name="Goldman G.H."/>
            <person name="Houbraken J."/>
            <person name="Oakley B."/>
            <person name="Pocsi I."/>
            <person name="Scazzocchio C."/>
            <person name="Seiboth B."/>
            <person name="vanKuyk P.A."/>
            <person name="Wortman J."/>
            <person name="Dyer P.S."/>
            <person name="Grigoriev I.V."/>
        </authorList>
    </citation>
    <scope>NUCLEOTIDE SEQUENCE [LARGE SCALE GENOMIC DNA]</scope>
    <source>
        <strain evidence="2">ITEM 5010</strain>
    </source>
</reference>
<dbReference type="OMA" id="GAKAHIS"/>
<protein>
    <submittedName>
        <fullName evidence="1">Uncharacterized protein</fullName>
    </submittedName>
</protein>
<dbReference type="OrthoDB" id="3531694at2759"/>
<dbReference type="EMBL" id="KV907497">
    <property type="protein sequence ID" value="OOF97572.1"/>
    <property type="molecule type" value="Genomic_DNA"/>
</dbReference>
<name>A0A1R3RSX9_ASPC5</name>
<dbReference type="VEuPathDB" id="FungiDB:ASPCADRAFT_129252"/>
<accession>A0A1R3RSX9</accession>
<organism evidence="1 2">
    <name type="scientific">Aspergillus carbonarius (strain ITEM 5010)</name>
    <dbReference type="NCBI Taxonomy" id="602072"/>
    <lineage>
        <taxon>Eukaryota</taxon>
        <taxon>Fungi</taxon>
        <taxon>Dikarya</taxon>
        <taxon>Ascomycota</taxon>
        <taxon>Pezizomycotina</taxon>
        <taxon>Eurotiomycetes</taxon>
        <taxon>Eurotiomycetidae</taxon>
        <taxon>Eurotiales</taxon>
        <taxon>Aspergillaceae</taxon>
        <taxon>Aspergillus</taxon>
        <taxon>Aspergillus subgen. Circumdati</taxon>
    </lineage>
</organism>
<evidence type="ECO:0000313" key="1">
    <source>
        <dbReference type="EMBL" id="OOF97572.1"/>
    </source>
</evidence>
<gene>
    <name evidence="1" type="ORF">ASPCADRAFT_129252</name>
</gene>
<keyword evidence="2" id="KW-1185">Reference proteome</keyword>
<dbReference type="AlphaFoldDB" id="A0A1R3RSX9"/>
<sequence length="144" mass="15319">MSRNVIRAFQTSSAAAIQQIGAELALVGNINGPNGARWLESTRNVCDAVERADPRIVTADIQGAKAHISSKDKSDLEEVITVGLQTRGGLRIGTLHVHLNGSFKFFASRAGREGGYGTTIAQANIPGYLAGEDDPWDKASAEKK</sequence>
<evidence type="ECO:0000313" key="2">
    <source>
        <dbReference type="Proteomes" id="UP000188318"/>
    </source>
</evidence>